<name>A0A7L0FY29_CORCN</name>
<evidence type="ECO:0000256" key="4">
    <source>
        <dbReference type="ARBA" id="ARBA00022843"/>
    </source>
</evidence>
<gene>
    <name evidence="11" type="primary">Azi2</name>
    <name evidence="11" type="ORF">CORCON_R07377</name>
</gene>
<keyword evidence="12" id="KW-1185">Reference proteome</keyword>
<evidence type="ECO:0000256" key="8">
    <source>
        <dbReference type="SAM" id="Coils"/>
    </source>
</evidence>
<proteinExistence type="predicted"/>
<dbReference type="Pfam" id="PF12845">
    <property type="entry name" value="TBD"/>
    <property type="match status" value="1"/>
</dbReference>
<feature type="region of interest" description="Disordered" evidence="9">
    <location>
        <begin position="342"/>
        <end position="369"/>
    </location>
</feature>
<dbReference type="InterPro" id="IPR024581">
    <property type="entry name" value="TBD"/>
</dbReference>
<keyword evidence="5 8" id="KW-0175">Coiled coil</keyword>
<dbReference type="Proteomes" id="UP000526942">
    <property type="component" value="Unassembled WGS sequence"/>
</dbReference>
<dbReference type="GO" id="GO:0005737">
    <property type="term" value="C:cytoplasm"/>
    <property type="evidence" value="ECO:0007669"/>
    <property type="project" value="UniProtKB-SubCell"/>
</dbReference>
<evidence type="ECO:0000256" key="9">
    <source>
        <dbReference type="SAM" id="MobiDB-lite"/>
    </source>
</evidence>
<reference evidence="11 12" key="1">
    <citation type="submission" date="2019-09" db="EMBL/GenBank/DDBJ databases">
        <title>Bird 10,000 Genomes (B10K) Project - Family phase.</title>
        <authorList>
            <person name="Zhang G."/>
        </authorList>
    </citation>
    <scope>NUCLEOTIDE SEQUENCE [LARGE SCALE GENOMIC DNA]</scope>
    <source>
        <strain evidence="11">B10K-DU-011-20</strain>
        <tissue evidence="11">Muscle</tissue>
    </source>
</reference>
<accession>A0A7L0FY29</accession>
<dbReference type="InterPro" id="IPR051891">
    <property type="entry name" value="TBK1-IKBKE_adapters"/>
</dbReference>
<dbReference type="PANTHER" id="PTHR14432">
    <property type="entry name" value="PROSAPIP2 PROTEIN/5-AZACYTIDINE INDUCED GENE 2"/>
    <property type="match status" value="1"/>
</dbReference>
<dbReference type="AlphaFoldDB" id="A0A7L0FY29"/>
<protein>
    <recommendedName>
        <fullName evidence="6">5-azacytidine-induced protein 2</fullName>
    </recommendedName>
</protein>
<feature type="compositionally biased region" description="Basic and acidic residues" evidence="9">
    <location>
        <begin position="342"/>
        <end position="357"/>
    </location>
</feature>
<comment type="function">
    <text evidence="7">Adapter protein which binds TBK1 and IKBKE playing a role in antiviral innate immunity. Activates serine/threonine-protein kinase TBK1 and facilitates its oligomerization. Enhances the phosphorylation of NF-kappa-B p65 subunit RELA by TBK1. Promotes TBK1-induced as well as TNF-alpha or PMA-induced activation of NF-kappa-B. Participates in IFNB promoter activation via TICAM1.</text>
</comment>
<feature type="coiled-coil region" evidence="8">
    <location>
        <begin position="48"/>
        <end position="75"/>
    </location>
</feature>
<keyword evidence="4" id="KW-0832">Ubl conjugation</keyword>
<evidence type="ECO:0000256" key="5">
    <source>
        <dbReference type="ARBA" id="ARBA00023054"/>
    </source>
</evidence>
<evidence type="ECO:0000256" key="3">
    <source>
        <dbReference type="ARBA" id="ARBA00022553"/>
    </source>
</evidence>
<sequence>MEELVEDDICILNHEKADNVHKRDGEIPVSSYSGDESVASHFALVTAYEDIKKRLKETEKENSFLKKRVRILEEKLLGSRLEEECNSVGREQVNKAYQAYREACIDRDNLKNKLDKMMKESAESLKTLNEQLQSKEVELLQLRTEVETQQVMKNLNCTQSSWEIEKLNSDLKVHSLEQNLEKLKQECNSLRKELQDQAQDKNPLNGDLLQRQDIQRYENQAAFMFYFYVQQAYWDLKRELSNLRLVTDVQAEVLRKLKTNPTATKKGKSGFAVTDHTNTKPASTAPVQCVDSNISKLNSTSGVVYKKLSQSDKVLCNAVSLPLPRDVKIPSERVTLQAWTDERPIPGDGKTFQEHHSYGKSSLEDNSWVFPSPPKPNENMFWEMKNKTTLLNCPADYYLDQCNQNCLHKS</sequence>
<evidence type="ECO:0000256" key="2">
    <source>
        <dbReference type="ARBA" id="ARBA00022490"/>
    </source>
</evidence>
<evidence type="ECO:0000256" key="6">
    <source>
        <dbReference type="ARBA" id="ARBA00040858"/>
    </source>
</evidence>
<evidence type="ECO:0000259" key="10">
    <source>
        <dbReference type="Pfam" id="PF12845"/>
    </source>
</evidence>
<organism evidence="11 12">
    <name type="scientific">Corythaixoides concolor</name>
    <name type="common">Grey go-away-bird</name>
    <dbReference type="NCBI Taxonomy" id="103956"/>
    <lineage>
        <taxon>Eukaryota</taxon>
        <taxon>Metazoa</taxon>
        <taxon>Chordata</taxon>
        <taxon>Craniata</taxon>
        <taxon>Vertebrata</taxon>
        <taxon>Euteleostomi</taxon>
        <taxon>Archelosauria</taxon>
        <taxon>Archosauria</taxon>
        <taxon>Dinosauria</taxon>
        <taxon>Saurischia</taxon>
        <taxon>Theropoda</taxon>
        <taxon>Coelurosauria</taxon>
        <taxon>Aves</taxon>
        <taxon>Neognathae</taxon>
        <taxon>Neoaves</taxon>
        <taxon>Otidimorphae</taxon>
        <taxon>Musophagiformes</taxon>
        <taxon>Musophagidae</taxon>
        <taxon>Corythaixoides</taxon>
    </lineage>
</organism>
<comment type="caution">
    <text evidence="11">The sequence shown here is derived from an EMBL/GenBank/DDBJ whole genome shotgun (WGS) entry which is preliminary data.</text>
</comment>
<dbReference type="EMBL" id="VXAM01001521">
    <property type="protein sequence ID" value="NXK00209.1"/>
    <property type="molecule type" value="Genomic_DNA"/>
</dbReference>
<feature type="compositionally biased region" description="Polar residues" evidence="9">
    <location>
        <begin position="275"/>
        <end position="285"/>
    </location>
</feature>
<dbReference type="PANTHER" id="PTHR14432:SF6">
    <property type="entry name" value="5-AZACYTIDINE-INDUCED PROTEIN 2"/>
    <property type="match status" value="1"/>
</dbReference>
<evidence type="ECO:0000256" key="7">
    <source>
        <dbReference type="ARBA" id="ARBA00045676"/>
    </source>
</evidence>
<feature type="coiled-coil region" evidence="8">
    <location>
        <begin position="100"/>
        <end position="200"/>
    </location>
</feature>
<keyword evidence="3" id="KW-0597">Phosphoprotein</keyword>
<evidence type="ECO:0000313" key="12">
    <source>
        <dbReference type="Proteomes" id="UP000526942"/>
    </source>
</evidence>
<keyword evidence="2" id="KW-0963">Cytoplasm</keyword>
<feature type="non-terminal residue" evidence="11">
    <location>
        <position position="410"/>
    </location>
</feature>
<comment type="subcellular location">
    <subcellularLocation>
        <location evidence="1">Cytoplasm</location>
    </subcellularLocation>
</comment>
<feature type="domain" description="Tbk1/Ikki binding" evidence="10">
    <location>
        <begin position="229"/>
        <end position="267"/>
    </location>
</feature>
<feature type="non-terminal residue" evidence="11">
    <location>
        <position position="1"/>
    </location>
</feature>
<evidence type="ECO:0000313" key="11">
    <source>
        <dbReference type="EMBL" id="NXK00209.1"/>
    </source>
</evidence>
<dbReference type="OrthoDB" id="8744179at2759"/>
<feature type="region of interest" description="Disordered" evidence="9">
    <location>
        <begin position="264"/>
        <end position="285"/>
    </location>
</feature>
<evidence type="ECO:0000256" key="1">
    <source>
        <dbReference type="ARBA" id="ARBA00004496"/>
    </source>
</evidence>